<evidence type="ECO:0008006" key="8">
    <source>
        <dbReference type="Google" id="ProtNLM"/>
    </source>
</evidence>
<dbReference type="AlphaFoldDB" id="A0A4S3KHG7"/>
<organism evidence="6 7">
    <name type="scientific">Metallibacterium scheffleri</name>
    <dbReference type="NCBI Taxonomy" id="993689"/>
    <lineage>
        <taxon>Bacteria</taxon>
        <taxon>Pseudomonadati</taxon>
        <taxon>Pseudomonadota</taxon>
        <taxon>Gammaproteobacteria</taxon>
        <taxon>Lysobacterales</taxon>
        <taxon>Rhodanobacteraceae</taxon>
        <taxon>Metallibacterium</taxon>
    </lineage>
</organism>
<keyword evidence="2" id="KW-0645">Protease</keyword>
<dbReference type="NCBIfam" id="TIGR00072">
    <property type="entry name" value="hydrog_prot"/>
    <property type="match status" value="1"/>
</dbReference>
<dbReference type="PANTHER" id="PTHR30302:SF1">
    <property type="entry name" value="HYDROGENASE 2 MATURATION PROTEASE"/>
    <property type="match status" value="1"/>
</dbReference>
<dbReference type="STRING" id="993689.GCA_002077135_02255"/>
<evidence type="ECO:0000313" key="7">
    <source>
        <dbReference type="Proteomes" id="UP000307749"/>
    </source>
</evidence>
<proteinExistence type="inferred from homology"/>
<feature type="compositionally biased region" description="Low complexity" evidence="5">
    <location>
        <begin position="1"/>
        <end position="14"/>
    </location>
</feature>
<protein>
    <recommendedName>
        <fullName evidence="8">Hydrogenase maturation protease</fullName>
    </recommendedName>
</protein>
<evidence type="ECO:0000256" key="5">
    <source>
        <dbReference type="SAM" id="MobiDB-lite"/>
    </source>
</evidence>
<dbReference type="RefSeq" id="WP_081129942.1">
    <property type="nucleotide sequence ID" value="NZ_DAHXOC010000016.1"/>
</dbReference>
<gene>
    <name evidence="6" type="ORF">B1806_13730</name>
</gene>
<keyword evidence="7" id="KW-1185">Reference proteome</keyword>
<dbReference type="PANTHER" id="PTHR30302">
    <property type="entry name" value="HYDROGENASE 1 MATURATION PROTEASE"/>
    <property type="match status" value="1"/>
</dbReference>
<dbReference type="Pfam" id="PF01750">
    <property type="entry name" value="HycI"/>
    <property type="match status" value="1"/>
</dbReference>
<keyword evidence="4" id="KW-0378">Hydrolase</keyword>
<evidence type="ECO:0000313" key="6">
    <source>
        <dbReference type="EMBL" id="THD08145.1"/>
    </source>
</evidence>
<evidence type="ECO:0000256" key="4">
    <source>
        <dbReference type="ARBA" id="ARBA00022801"/>
    </source>
</evidence>
<name>A0A4S3KHG7_9GAMM</name>
<dbReference type="GO" id="GO:0004190">
    <property type="term" value="F:aspartic-type endopeptidase activity"/>
    <property type="evidence" value="ECO:0007669"/>
    <property type="project" value="UniProtKB-KW"/>
</dbReference>
<keyword evidence="3" id="KW-0064">Aspartyl protease</keyword>
<dbReference type="Gene3D" id="3.40.50.1450">
    <property type="entry name" value="HybD-like"/>
    <property type="match status" value="1"/>
</dbReference>
<dbReference type="Proteomes" id="UP000307749">
    <property type="component" value="Unassembled WGS sequence"/>
</dbReference>
<dbReference type="EMBL" id="MWQO01000052">
    <property type="protein sequence ID" value="THD08145.1"/>
    <property type="molecule type" value="Genomic_DNA"/>
</dbReference>
<dbReference type="PRINTS" id="PR00446">
    <property type="entry name" value="HYDRGNUPTAKE"/>
</dbReference>
<dbReference type="InterPro" id="IPR023430">
    <property type="entry name" value="Pept_HybD-like_dom_sf"/>
</dbReference>
<evidence type="ECO:0000256" key="3">
    <source>
        <dbReference type="ARBA" id="ARBA00022750"/>
    </source>
</evidence>
<comment type="caution">
    <text evidence="6">The sequence shown here is derived from an EMBL/GenBank/DDBJ whole genome shotgun (WGS) entry which is preliminary data.</text>
</comment>
<reference evidence="6 7" key="1">
    <citation type="submission" date="2017-02" db="EMBL/GenBank/DDBJ databases">
        <title>Whole genome sequencing of Metallibacterium scheffleri DSM 24874 (T).</title>
        <authorList>
            <person name="Kumar S."/>
            <person name="Patil P."/>
            <person name="Patil P.B."/>
        </authorList>
    </citation>
    <scope>NUCLEOTIDE SEQUENCE [LARGE SCALE GENOMIC DNA]</scope>
    <source>
        <strain evidence="6 7">DSM 24874</strain>
    </source>
</reference>
<dbReference type="GO" id="GO:0016485">
    <property type="term" value="P:protein processing"/>
    <property type="evidence" value="ECO:0007669"/>
    <property type="project" value="TreeGrafter"/>
</dbReference>
<dbReference type="SUPFAM" id="SSF53163">
    <property type="entry name" value="HybD-like"/>
    <property type="match status" value="1"/>
</dbReference>
<feature type="region of interest" description="Disordered" evidence="5">
    <location>
        <begin position="1"/>
        <end position="20"/>
    </location>
</feature>
<sequence length="182" mass="19568">MPSHSANAVPACTAPAPPTGDPALRPTLIMGVGNTLQGDDGVGVHALHWLHNALGARPGIHLYDAGTLGATLLVEIEQTRRLIFIDAMRMNTAAGTVRCFEGAAMDQWLRRAQAGSVHEVSLGELLDMARLLDRLPPRRALIGIEPGPIGWGEHLSAELTSALPQIEHCVRDVLRRWTDETA</sequence>
<dbReference type="InterPro" id="IPR000671">
    <property type="entry name" value="Peptidase_A31"/>
</dbReference>
<dbReference type="GO" id="GO:0008047">
    <property type="term" value="F:enzyme activator activity"/>
    <property type="evidence" value="ECO:0007669"/>
    <property type="project" value="InterPro"/>
</dbReference>
<evidence type="ECO:0000256" key="2">
    <source>
        <dbReference type="ARBA" id="ARBA00022670"/>
    </source>
</evidence>
<dbReference type="CDD" id="cd06062">
    <property type="entry name" value="H2MP_MemB-H2up"/>
    <property type="match status" value="1"/>
</dbReference>
<evidence type="ECO:0000256" key="1">
    <source>
        <dbReference type="ARBA" id="ARBA00006814"/>
    </source>
</evidence>
<accession>A0A4S3KHG7</accession>
<comment type="similarity">
    <text evidence="1">Belongs to the peptidase A31 family.</text>
</comment>